<dbReference type="InterPro" id="IPR046794">
    <property type="entry name" value="Apc1_MidN"/>
</dbReference>
<protein>
    <submittedName>
        <fullName evidence="11">Uncharacterized protein</fullName>
    </submittedName>
</protein>
<evidence type="ECO:0000256" key="6">
    <source>
        <dbReference type="SAM" id="MobiDB-lite"/>
    </source>
</evidence>
<dbReference type="PANTHER" id="PTHR12827:SF3">
    <property type="entry name" value="ANAPHASE-PROMOTING COMPLEX SUBUNIT 1"/>
    <property type="match status" value="1"/>
</dbReference>
<feature type="domain" description="Anaphase-promoting complex subunit 1 N-terminal" evidence="7">
    <location>
        <begin position="71"/>
        <end position="570"/>
    </location>
</feature>
<dbReference type="InterPro" id="IPR011989">
    <property type="entry name" value="ARM-like"/>
</dbReference>
<feature type="compositionally biased region" description="Low complexity" evidence="6">
    <location>
        <begin position="1941"/>
        <end position="1955"/>
    </location>
</feature>
<keyword evidence="3" id="KW-0677">Repeat</keyword>
<reference evidence="11 12" key="1">
    <citation type="submission" date="2016-06" db="EMBL/GenBank/DDBJ databases">
        <title>Evolution of pathogenesis and genome organization in the Tremellales.</title>
        <authorList>
            <person name="Cuomo C."/>
            <person name="Litvintseva A."/>
            <person name="Heitman J."/>
            <person name="Chen Y."/>
            <person name="Sun S."/>
            <person name="Springer D."/>
            <person name="Dromer F."/>
            <person name="Young S."/>
            <person name="Zeng Q."/>
            <person name="Chapman S."/>
            <person name="Gujja S."/>
            <person name="Saif S."/>
            <person name="Birren B."/>
        </authorList>
    </citation>
    <scope>NUCLEOTIDE SEQUENCE [LARGE SCALE GENOMIC DNA]</scope>
    <source>
        <strain evidence="11 12">ATCC 28783</strain>
    </source>
</reference>
<evidence type="ECO:0000256" key="1">
    <source>
        <dbReference type="ARBA" id="ARBA00010547"/>
    </source>
</evidence>
<feature type="domain" description="Anaphase-promoting complex subunit 1 beta-sandwich" evidence="10">
    <location>
        <begin position="1785"/>
        <end position="1868"/>
    </location>
</feature>
<feature type="region of interest" description="Disordered" evidence="6">
    <location>
        <begin position="634"/>
        <end position="667"/>
    </location>
</feature>
<feature type="region of interest" description="Disordered" evidence="6">
    <location>
        <begin position="239"/>
        <end position="268"/>
    </location>
</feature>
<dbReference type="GO" id="GO:0070979">
    <property type="term" value="P:protein K11-linked ubiquitination"/>
    <property type="evidence" value="ECO:0007669"/>
    <property type="project" value="TreeGrafter"/>
</dbReference>
<dbReference type="Pfam" id="PF21282">
    <property type="entry name" value="APC1_3rd"/>
    <property type="match status" value="1"/>
</dbReference>
<feature type="region of interest" description="Disordered" evidence="6">
    <location>
        <begin position="142"/>
        <end position="191"/>
    </location>
</feature>
<dbReference type="GO" id="GO:0007091">
    <property type="term" value="P:metaphase/anaphase transition of mitotic cell cycle"/>
    <property type="evidence" value="ECO:0007669"/>
    <property type="project" value="TreeGrafter"/>
</dbReference>
<feature type="region of interest" description="Disordered" evidence="6">
    <location>
        <begin position="2117"/>
        <end position="2154"/>
    </location>
</feature>
<keyword evidence="5" id="KW-0131">Cell cycle</keyword>
<keyword evidence="4" id="KW-0498">Mitosis</keyword>
<feature type="compositionally biased region" description="Low complexity" evidence="6">
    <location>
        <begin position="51"/>
        <end position="73"/>
    </location>
</feature>
<dbReference type="InterPro" id="IPR041221">
    <property type="entry name" value="APC1_C"/>
</dbReference>
<dbReference type="GO" id="GO:0051301">
    <property type="term" value="P:cell division"/>
    <property type="evidence" value="ECO:0007669"/>
    <property type="project" value="UniProtKB-KW"/>
</dbReference>
<organism evidence="11 12">
    <name type="scientific">Tremella mesenterica</name>
    <name type="common">Jelly fungus</name>
    <dbReference type="NCBI Taxonomy" id="5217"/>
    <lineage>
        <taxon>Eukaryota</taxon>
        <taxon>Fungi</taxon>
        <taxon>Dikarya</taxon>
        <taxon>Basidiomycota</taxon>
        <taxon>Agaricomycotina</taxon>
        <taxon>Tremellomycetes</taxon>
        <taxon>Tremellales</taxon>
        <taxon>Tremellaceae</taxon>
        <taxon>Tremella</taxon>
    </lineage>
</organism>
<dbReference type="GO" id="GO:0060090">
    <property type="term" value="F:molecular adaptor activity"/>
    <property type="evidence" value="ECO:0007669"/>
    <property type="project" value="TreeGrafter"/>
</dbReference>
<dbReference type="InParanoid" id="A0A4Q1BTB6"/>
<dbReference type="InterPro" id="IPR048971">
    <property type="entry name" value="Apc1_3rd"/>
</dbReference>
<feature type="domain" description="Anaphase-promoting complex subunit 1 C-terminal" evidence="8">
    <location>
        <begin position="1917"/>
        <end position="2090"/>
    </location>
</feature>
<dbReference type="Proteomes" id="UP000289152">
    <property type="component" value="Unassembled WGS sequence"/>
</dbReference>
<comment type="caution">
    <text evidence="11">The sequence shown here is derived from an EMBL/GenBank/DDBJ whole genome shotgun (WGS) entry which is preliminary data.</text>
</comment>
<keyword evidence="2" id="KW-0132">Cell division</keyword>
<comment type="similarity">
    <text evidence="1">Belongs to the APC1 family.</text>
</comment>
<evidence type="ECO:0000313" key="12">
    <source>
        <dbReference type="Proteomes" id="UP000289152"/>
    </source>
</evidence>
<evidence type="ECO:0000259" key="8">
    <source>
        <dbReference type="Pfam" id="PF18122"/>
    </source>
</evidence>
<name>A0A4Q1BTB6_TREME</name>
<sequence>MLKHLGKATTPGQIYHSRHSSQSFKHSYTTYHSNPPTVKTNEDDHIDRPQYSSSSSSSYPSPSASSSSSSYSSVNEKDRRNDKDEESTEEIIWYEKTVIWSRCSKVVKTLTFEHEVEDVTWAGFTWFCSASESFIETSSKDLHQSNGLKGGERNDIGQNVNPFPVNVDAAHHAGSSRETVGNDLSSHHAGSLRDTTRNINAAQHSETFKDPTGILDPNGRAEMFGPFYESRAGKWGSPHISSYDGQDSRGSSAGFSGGKKEGTDGGWGQLRKGRSLVVLLQSKGYVYWSNGENVVFHIPFLVDKAWSISFVPTSTTQTSTLPDNFERPSTFPQNSRPLQPSFAFNYQQPSSFPPNPRDHTGFGQDEITGSRQGGGLLVQRVLERREMTTRSSSLLTGMTSLSSALDDLEQDLDELPSQPRLYTLSSPFEEFQPISQSRVQGGYPYSSKEAKCASTPMEIGPELNVLEVFQDYPLILSHDRTKSELVLFRRVYVSPSSPVSSSPSNDLVPAEGRVLPPIDTSMPYQETTIGRKPRTSLHRHQGSLGQERHISSADPLDRTQRRAPRMSRGAGGPLEENKIGTIQPQPSELQATLDPQPFASSSVISGTGVGMSTGSGFANVSGFVGPGSGFVPPGSGVGRNKKSRSSVGVVMGGGKEDRRMSGGSTMRLESEVRVTERRLKMGGWGDLRETTMMMGLERGRERRSAHIDPNTIKAFISDDISPSSSNLNILFSSQLHIFEIRLHTTPYPHYGVTLSRSLSSTSAIPIISTRPNIHDTIYLTPQGSLNLIGSCGRLISLSLPPDSQQGSDEAVRQLASSFSMMTDLHAPHSIERKVIKLVDPVKSSFTAIFDDEERIRFSAHYVFPNGLVGRCMTALSDLLTEEAFFIFHQEFMRTDYTDPAELISTEWTKFTIILRHCLKIPIYRPEGTFGKLCEQARKSSDPTIRRLAKAARTRVNMIPGRKEVLSIEKEMGGVIMALHLVGQDSRLSSMRERELVDIAEVIVCLSSAAGRKDWTDYWLRLIPSAIKSVVSPVDHPCNTSLLDKFSEPPDILTHLLHRLTHPVKPFPSPTSLASPSATEASSSSSCCHQTSLVCQVYDALAVSPGTDVLTRASRMVTLMVRLGLGHEWIHDLPAGVAMPVYEMMRVCQTYPDNQWGPEVCLFVGRNDLGVQRGGTAPMGTVVAEPLEGERPTVADLKMGTGDQKHHHALPHVRFGSDKRLQEVERIMQTSRMRTIIVHTRPGASEQEIIHHHQSTVNAITNRTLSITVGQGIFEYGTRRTTLTDVWDIPLIELSVKIVPGNHTMKPPILPENAEWPSFHSGVSAALSISPDSKGIDSSWIVFNRPATLTMGHGGFLLGLGLTGHLRKLMTYHAFPYLEPRNDFISVGLLLGLACSYVGTEDVLLTKVLSLHTHALLPLGSMELNASPLIQSSALVGLGLLYVGSKNLRMAEVALFEIGRKTMVGVDNFADYAEAYSFSAAMAFGLIMLGRGGSITSEADRRILSQLRRCIYGDAPSLERSRTKSHVGTIDPTLTSSGATLALGFMYLKTNRRDIADMLTIPQTDFELEAVRPELLLLRTLSRALIMWEEVSPSKRWIEDQLPTFIQSEHKGHRRSSQMELSHELAYIHIISGACFAIGLKYAGTAAELAHTNLIFFCSILNKAATGSSMTYEGRIRRHAARQGLNVVTIALAVVMSGTGELSVLRRLRLAHGQEGAGVTYGTHMAMHMACGLLFLGRGHYTLGNSNLSIAIMAISFFPRFEPTPSDNRSYPQAFRHLWALAVEPRCLLARDVDTGETVYLLVKVLLKDENGKTTRQQNLISPTLIAPFESLINIEVDSPRYWPIKYDLSPFSSDRISLVKTKTVFVKRKTGYLDYNTDPKGHRSIFVRAGSMTGIDMHWDLISPASPPSPGSEEVLDLVKAHLGDSALVGLSRHFSKSFAPTSSKSPNSSGSKTPVSSSRQFEINPTAAFSVEHRTIPSRMKVEGVEDAIVEKGENESSIDESIRTLLIECIALDKLILLPLYLDLVLYQYKNDLQVERYRQLTFLFTFLSSKIYDSHYLPPTSTPGEKRPPWIRLSLISTLRRRLKEQVKFDPLILGHYYYRWKWPISILPQSITSQSQSHDTHSSSSATSMDRSQFNIRRGEERVEKDDNDDEMKSTNLAMYLVSHDVPSLTLLQALKDKVGQAISSDEEIGVIWLKVRDVAMSYSDMLEREVMDHVSEMEVGKGRRLWNAASAMMAISMWTKGEVSNG</sequence>
<evidence type="ECO:0000313" key="11">
    <source>
        <dbReference type="EMBL" id="RXK41172.1"/>
    </source>
</evidence>
<feature type="compositionally biased region" description="Low complexity" evidence="6">
    <location>
        <begin position="2117"/>
        <end position="2137"/>
    </location>
</feature>
<dbReference type="Pfam" id="PF20518">
    <property type="entry name" value="Apc1_MidN"/>
    <property type="match status" value="1"/>
</dbReference>
<dbReference type="STRING" id="5217.A0A4Q1BTB6"/>
<dbReference type="VEuPathDB" id="FungiDB:TREMEDRAFT_72199"/>
<feature type="region of interest" description="Disordered" evidence="6">
    <location>
        <begin position="1938"/>
        <end position="1960"/>
    </location>
</feature>
<proteinExistence type="inferred from homology"/>
<dbReference type="InterPro" id="IPR024990">
    <property type="entry name" value="Apc1"/>
</dbReference>
<dbReference type="Gene3D" id="1.25.10.10">
    <property type="entry name" value="Leucine-rich Repeat Variant"/>
    <property type="match status" value="2"/>
</dbReference>
<feature type="domain" description="Anaphase-promoting complex subunit 1 middle" evidence="9">
    <location>
        <begin position="1092"/>
        <end position="1168"/>
    </location>
</feature>
<feature type="compositionally biased region" description="Polar residues" evidence="6">
    <location>
        <begin position="239"/>
        <end position="253"/>
    </location>
</feature>
<evidence type="ECO:0000259" key="7">
    <source>
        <dbReference type="Pfam" id="PF12859"/>
    </source>
</evidence>
<gene>
    <name evidence="11" type="ORF">M231_01577</name>
</gene>
<dbReference type="Pfam" id="PF12859">
    <property type="entry name" value="ANAPC1"/>
    <property type="match status" value="1"/>
</dbReference>
<dbReference type="GO" id="GO:0005680">
    <property type="term" value="C:anaphase-promoting complex"/>
    <property type="evidence" value="ECO:0007669"/>
    <property type="project" value="InterPro"/>
</dbReference>
<feature type="compositionally biased region" description="Polar residues" evidence="6">
    <location>
        <begin position="20"/>
        <end position="39"/>
    </location>
</feature>
<feature type="compositionally biased region" description="Basic and acidic residues" evidence="6">
    <location>
        <begin position="546"/>
        <end position="560"/>
    </location>
</feature>
<accession>A0A4Q1BTB6</accession>
<dbReference type="GO" id="GO:0031145">
    <property type="term" value="P:anaphase-promoting complex-dependent catabolic process"/>
    <property type="evidence" value="ECO:0007669"/>
    <property type="project" value="TreeGrafter"/>
</dbReference>
<dbReference type="InterPro" id="IPR049255">
    <property type="entry name" value="Apc1_N"/>
</dbReference>
<evidence type="ECO:0000259" key="10">
    <source>
        <dbReference type="Pfam" id="PF21282"/>
    </source>
</evidence>
<feature type="compositionally biased region" description="Basic residues" evidence="6">
    <location>
        <begin position="531"/>
        <end position="541"/>
    </location>
</feature>
<evidence type="ECO:0000256" key="3">
    <source>
        <dbReference type="ARBA" id="ARBA00022737"/>
    </source>
</evidence>
<dbReference type="Pfam" id="PF18122">
    <property type="entry name" value="APC1_C"/>
    <property type="match status" value="1"/>
</dbReference>
<evidence type="ECO:0000256" key="2">
    <source>
        <dbReference type="ARBA" id="ARBA00022618"/>
    </source>
</evidence>
<dbReference type="OrthoDB" id="26401at2759"/>
<feature type="region of interest" description="Disordered" evidence="6">
    <location>
        <begin position="498"/>
        <end position="578"/>
    </location>
</feature>
<keyword evidence="12" id="KW-1185">Reference proteome</keyword>
<dbReference type="PANTHER" id="PTHR12827">
    <property type="entry name" value="MEIOTIC CHECKPOINT REGULATOR TSG24 FAMILY MEMBER"/>
    <property type="match status" value="1"/>
</dbReference>
<dbReference type="EMBL" id="SDIL01000011">
    <property type="protein sequence ID" value="RXK41172.1"/>
    <property type="molecule type" value="Genomic_DNA"/>
</dbReference>
<feature type="region of interest" description="Disordered" evidence="6">
    <location>
        <begin position="1"/>
        <end position="88"/>
    </location>
</feature>
<evidence type="ECO:0000259" key="9">
    <source>
        <dbReference type="Pfam" id="PF20518"/>
    </source>
</evidence>
<evidence type="ECO:0000256" key="5">
    <source>
        <dbReference type="ARBA" id="ARBA00023306"/>
    </source>
</evidence>
<evidence type="ECO:0000256" key="4">
    <source>
        <dbReference type="ARBA" id="ARBA00022776"/>
    </source>
</evidence>